<sequence length="164" mass="18527">MKTTVKEYGMLTVILMIAGLCFFGLYHTVLPYLKAAAPEKETASNLSGPMLEELTSMHQPVILTRPIHLRVGERKTAFSFLDTLVNSQGKAESLNFEEYQMRQGRCVYRNEESRVVIECEKMSTDGILDTDAEQLYPLSIEYRDSYSRKVKERAIVLVTAHGAG</sequence>
<evidence type="ECO:0000313" key="2">
    <source>
        <dbReference type="EMBL" id="UWP58077.1"/>
    </source>
</evidence>
<keyword evidence="1" id="KW-0472">Membrane</keyword>
<evidence type="ECO:0008006" key="4">
    <source>
        <dbReference type="Google" id="ProtNLM"/>
    </source>
</evidence>
<dbReference type="RefSeq" id="WP_028528527.1">
    <property type="nucleotide sequence ID" value="NZ_CABLBR010000012.1"/>
</dbReference>
<proteinExistence type="predicted"/>
<gene>
    <name evidence="2" type="ORF">NQ502_11815</name>
</gene>
<keyword evidence="1" id="KW-1133">Transmembrane helix</keyword>
<dbReference type="Proteomes" id="UP001060164">
    <property type="component" value="Chromosome"/>
</dbReference>
<protein>
    <recommendedName>
        <fullName evidence="4">LPS export ABC transporter periplasmic protein LptC</fullName>
    </recommendedName>
</protein>
<name>A0ABY5VCQ6_9FIRM</name>
<evidence type="ECO:0000256" key="1">
    <source>
        <dbReference type="SAM" id="Phobius"/>
    </source>
</evidence>
<evidence type="ECO:0000313" key="3">
    <source>
        <dbReference type="Proteomes" id="UP001060164"/>
    </source>
</evidence>
<dbReference type="EMBL" id="CP102290">
    <property type="protein sequence ID" value="UWP58077.1"/>
    <property type="molecule type" value="Genomic_DNA"/>
</dbReference>
<keyword evidence="1" id="KW-0812">Transmembrane</keyword>
<reference evidence="2" key="1">
    <citation type="journal article" date="2022" name="Cell">
        <title>Design, construction, and in vivo augmentation of a complex gut microbiome.</title>
        <authorList>
            <person name="Cheng A.G."/>
            <person name="Ho P.Y."/>
            <person name="Aranda-Diaz A."/>
            <person name="Jain S."/>
            <person name="Yu F.B."/>
            <person name="Meng X."/>
            <person name="Wang M."/>
            <person name="Iakiviak M."/>
            <person name="Nagashima K."/>
            <person name="Zhao A."/>
            <person name="Murugkar P."/>
            <person name="Patil A."/>
            <person name="Atabakhsh K."/>
            <person name="Weakley A."/>
            <person name="Yan J."/>
            <person name="Brumbaugh A.R."/>
            <person name="Higginbottom S."/>
            <person name="Dimas A."/>
            <person name="Shiver A.L."/>
            <person name="Deutschbauer A."/>
            <person name="Neff N."/>
            <person name="Sonnenburg J.L."/>
            <person name="Huang K.C."/>
            <person name="Fischbach M.A."/>
        </authorList>
    </citation>
    <scope>NUCLEOTIDE SEQUENCE</scope>
    <source>
        <strain evidence="2">DSM 19829</strain>
    </source>
</reference>
<feature type="transmembrane region" description="Helical" evidence="1">
    <location>
        <begin position="12"/>
        <end position="33"/>
    </location>
</feature>
<organism evidence="2 3">
    <name type="scientific">Ruminococcus gauvreauii</name>
    <dbReference type="NCBI Taxonomy" id="438033"/>
    <lineage>
        <taxon>Bacteria</taxon>
        <taxon>Bacillati</taxon>
        <taxon>Bacillota</taxon>
        <taxon>Clostridia</taxon>
        <taxon>Eubacteriales</taxon>
        <taxon>Oscillospiraceae</taxon>
        <taxon>Ruminococcus</taxon>
    </lineage>
</organism>
<keyword evidence="3" id="KW-1185">Reference proteome</keyword>
<accession>A0ABY5VCQ6</accession>